<proteinExistence type="predicted"/>
<evidence type="ECO:0000256" key="2">
    <source>
        <dbReference type="SAM" id="SignalP"/>
    </source>
</evidence>
<dbReference type="RefSeq" id="WP_210597614.1">
    <property type="nucleotide sequence ID" value="NZ_JAGKSQ010000004.1"/>
</dbReference>
<comment type="caution">
    <text evidence="3">The sequence shown here is derived from an EMBL/GenBank/DDBJ whole genome shotgun (WGS) entry which is preliminary data.</text>
</comment>
<feature type="chain" id="PRO_5037601869" evidence="2">
    <location>
        <begin position="24"/>
        <end position="237"/>
    </location>
</feature>
<protein>
    <submittedName>
        <fullName evidence="3">Uncharacterized protein</fullName>
    </submittedName>
</protein>
<feature type="signal peptide" evidence="2">
    <location>
        <begin position="1"/>
        <end position="23"/>
    </location>
</feature>
<dbReference type="AlphaFoldDB" id="A0A940WWQ6"/>
<dbReference type="PROSITE" id="PS51257">
    <property type="entry name" value="PROKAR_LIPOPROTEIN"/>
    <property type="match status" value="1"/>
</dbReference>
<organism evidence="3 4">
    <name type="scientific">Halalkalibacter suaedae</name>
    <dbReference type="NCBI Taxonomy" id="2822140"/>
    <lineage>
        <taxon>Bacteria</taxon>
        <taxon>Bacillati</taxon>
        <taxon>Bacillota</taxon>
        <taxon>Bacilli</taxon>
        <taxon>Bacillales</taxon>
        <taxon>Bacillaceae</taxon>
        <taxon>Halalkalibacter</taxon>
    </lineage>
</organism>
<feature type="compositionally biased region" description="Acidic residues" evidence="1">
    <location>
        <begin position="37"/>
        <end position="98"/>
    </location>
</feature>
<dbReference type="Proteomes" id="UP000678228">
    <property type="component" value="Unassembled WGS sequence"/>
</dbReference>
<keyword evidence="4" id="KW-1185">Reference proteome</keyword>
<evidence type="ECO:0000313" key="3">
    <source>
        <dbReference type="EMBL" id="MBP3951937.1"/>
    </source>
</evidence>
<dbReference type="EMBL" id="JAGKSQ010000004">
    <property type="protein sequence ID" value="MBP3951937.1"/>
    <property type="molecule type" value="Genomic_DNA"/>
</dbReference>
<evidence type="ECO:0000313" key="4">
    <source>
        <dbReference type="Proteomes" id="UP000678228"/>
    </source>
</evidence>
<reference evidence="3" key="1">
    <citation type="submission" date="2021-03" db="EMBL/GenBank/DDBJ databases">
        <title>Bacillus suaedae sp. nov., isolated from Suaeda aralocaspica.</title>
        <authorList>
            <person name="Lei R.F.R."/>
        </authorList>
    </citation>
    <scope>NUCLEOTIDE SEQUENCE</scope>
    <source>
        <strain evidence="3">YZJH907-2</strain>
    </source>
</reference>
<accession>A0A940WWQ6</accession>
<gene>
    <name evidence="3" type="ORF">J7W16_12420</name>
</gene>
<evidence type="ECO:0000256" key="1">
    <source>
        <dbReference type="SAM" id="MobiDB-lite"/>
    </source>
</evidence>
<keyword evidence="2" id="KW-0732">Signal</keyword>
<feature type="region of interest" description="Disordered" evidence="1">
    <location>
        <begin position="26"/>
        <end position="98"/>
    </location>
</feature>
<sequence>MTLKKLVFMVCTALLTFMMVACEATTTETEKPNDSEAAVDDSTDTEEANLETELETDLEAEAEADLETELETEQASEDVVDPEPEMDEEGKDVTESTEDLDELTQAFLDYMDFIGQLAPEENRLISMYDSVTGENYVNDELLYNALVEEIIPDYRLFSDELESYMARQSDIRELHEQYIKAVNIQYSAFTLMVAGIENQDYETITEANLNLDEARSILRNWIYEVEDIAELTGVNIY</sequence>
<name>A0A940WWQ6_9BACI</name>